<dbReference type="SMART" id="SM00382">
    <property type="entry name" value="AAA"/>
    <property type="match status" value="1"/>
</dbReference>
<keyword evidence="3" id="KW-0813">Transport</keyword>
<dbReference type="Gene3D" id="2.40.30.10">
    <property type="entry name" value="Translation factors"/>
    <property type="match status" value="1"/>
</dbReference>
<dbReference type="Gene3D" id="3.40.50.300">
    <property type="entry name" value="P-loop containing nucleotide triphosphate hydrolases"/>
    <property type="match status" value="1"/>
</dbReference>
<dbReference type="GO" id="GO:0016491">
    <property type="term" value="F:oxidoreductase activity"/>
    <property type="evidence" value="ECO:0007669"/>
    <property type="project" value="InterPro"/>
</dbReference>
<organism evidence="18 19">
    <name type="scientific">Neomicrococcus lactis</name>
    <dbReference type="NCBI Taxonomy" id="732241"/>
    <lineage>
        <taxon>Bacteria</taxon>
        <taxon>Bacillati</taxon>
        <taxon>Actinomycetota</taxon>
        <taxon>Actinomycetes</taxon>
        <taxon>Micrococcales</taxon>
        <taxon>Micrococcaceae</taxon>
        <taxon>Neomicrococcus</taxon>
    </lineage>
</organism>
<feature type="compositionally biased region" description="Low complexity" evidence="15">
    <location>
        <begin position="277"/>
        <end position="298"/>
    </location>
</feature>
<dbReference type="Gene3D" id="3.40.50.80">
    <property type="entry name" value="Nucleotide-binding domain of ferredoxin-NADP reductase (FNR) module"/>
    <property type="match status" value="1"/>
</dbReference>
<keyword evidence="6" id="KW-0285">Flavoprotein</keyword>
<evidence type="ECO:0000256" key="6">
    <source>
        <dbReference type="ARBA" id="ARBA00022630"/>
    </source>
</evidence>
<dbReference type="InterPro" id="IPR051535">
    <property type="entry name" value="Siderophore_ABC-ATPase"/>
</dbReference>
<dbReference type="InterPro" id="IPR003439">
    <property type="entry name" value="ABC_transporter-like_ATP-bd"/>
</dbReference>
<dbReference type="SUPFAM" id="SSF52540">
    <property type="entry name" value="P-loop containing nucleoside triphosphate hydrolases"/>
    <property type="match status" value="1"/>
</dbReference>
<dbReference type="CDD" id="cd03214">
    <property type="entry name" value="ABC_Iron-Siderophores_B12_Hemin"/>
    <property type="match status" value="1"/>
</dbReference>
<dbReference type="PROSITE" id="PS50893">
    <property type="entry name" value="ABC_TRANSPORTER_2"/>
    <property type="match status" value="1"/>
</dbReference>
<evidence type="ECO:0000256" key="15">
    <source>
        <dbReference type="SAM" id="MobiDB-lite"/>
    </source>
</evidence>
<evidence type="ECO:0000259" key="17">
    <source>
        <dbReference type="PROSITE" id="PS51384"/>
    </source>
</evidence>
<comment type="cofactor">
    <cofactor evidence="1">
        <name>FAD</name>
        <dbReference type="ChEBI" id="CHEBI:57692"/>
    </cofactor>
</comment>
<dbReference type="PANTHER" id="PTHR42771">
    <property type="entry name" value="IRON(3+)-HYDROXAMATE IMPORT ATP-BINDING PROTEIN FHUC"/>
    <property type="match status" value="1"/>
</dbReference>
<dbReference type="AlphaFoldDB" id="A0A7W8YCC2"/>
<dbReference type="GO" id="GO:0006826">
    <property type="term" value="P:iron ion transport"/>
    <property type="evidence" value="ECO:0007669"/>
    <property type="project" value="UniProtKB-KW"/>
</dbReference>
<dbReference type="FunFam" id="3.40.50.300:FF:000134">
    <property type="entry name" value="Iron-enterobactin ABC transporter ATP-binding protein"/>
    <property type="match status" value="1"/>
</dbReference>
<comment type="subunit">
    <text evidence="13">Forms a heterodimer with IrtB.</text>
</comment>
<dbReference type="InterPro" id="IPR017871">
    <property type="entry name" value="ABC_transporter-like_CS"/>
</dbReference>
<keyword evidence="9 18" id="KW-0067">ATP-binding</keyword>
<evidence type="ECO:0000313" key="19">
    <source>
        <dbReference type="Proteomes" id="UP000523863"/>
    </source>
</evidence>
<evidence type="ECO:0000256" key="7">
    <source>
        <dbReference type="ARBA" id="ARBA00022741"/>
    </source>
</evidence>
<evidence type="ECO:0000256" key="4">
    <source>
        <dbReference type="ARBA" id="ARBA00022475"/>
    </source>
</evidence>
<evidence type="ECO:0000256" key="14">
    <source>
        <dbReference type="ARBA" id="ARBA00023488"/>
    </source>
</evidence>
<keyword evidence="10" id="KW-0408">Iron</keyword>
<evidence type="ECO:0000256" key="9">
    <source>
        <dbReference type="ARBA" id="ARBA00022840"/>
    </source>
</evidence>
<comment type="subcellular location">
    <subcellularLocation>
        <location evidence="2">Cell membrane</location>
        <topology evidence="2">Peripheral membrane protein</topology>
    </subcellularLocation>
</comment>
<evidence type="ECO:0000256" key="10">
    <source>
        <dbReference type="ARBA" id="ARBA00023004"/>
    </source>
</evidence>
<dbReference type="CDD" id="cd06193">
    <property type="entry name" value="siderophore_interacting"/>
    <property type="match status" value="1"/>
</dbReference>
<dbReference type="Pfam" id="PF08021">
    <property type="entry name" value="FAD_binding_9"/>
    <property type="match status" value="1"/>
</dbReference>
<dbReference type="PROSITE" id="PS00211">
    <property type="entry name" value="ABC_TRANSPORTER_1"/>
    <property type="match status" value="1"/>
</dbReference>
<sequence length="652" mass="69905">MTTLAAQNLSLSYDSRVVVEDLDLELPAGEVTIIVGANGCGKSTLLRGLSRLLAPKSGTVLLDGADIHRLSSKDVAQKLGLLPQSPLAPDGITVRELVGRGRYPHQGWFRRWTADDDRAVNHALAVTNCEDLADRSVDELSGGQRQRAWIAMVLAQETDLLLLDEPTTFLDIAHQLEVLDVVADLNRRRGTTVAIVLHDLNLAARYADHLVALKHGQIVAQGRPADIVTSELVQEVFGLPSRVIPDPVAGTPLVLPIGRNRILRTASNSVAASAEVASDATAAVPATDSPATSTPAESEAQAGTHAASSSSLTETDTEPRQPTLEVAPTMVFDLDVVAVQDLGPSFRRITVSGDDLEHFGTNSDPLDLRFKALIPSARDAETYQHMLGLFADLRPSGTITASANITWYKTWLSLPERERGYMRTYTVRAQRPAGHPKNVSQHAELDFDVVLHVRRENGELVGGPASVWAAEASVGDSLLLMGPNRHLADASYGGIEFRPGSAQRILLAGDETAAPAICSILESLPPGIQGNAFIEVPAVEDMQGTSTRSGVTVQWLPRGSRPHGELVSAAVRSVVAVPGAGAVDPGLEPEDIDVDATILWETTTGGSQPFYAWLAGEAGLIKELRRYLVRDAGIDRKQVSFMGYWRRGKAEG</sequence>
<dbReference type="InterPro" id="IPR017927">
    <property type="entry name" value="FAD-bd_FR_type"/>
</dbReference>
<dbReference type="Pfam" id="PF04954">
    <property type="entry name" value="SIP"/>
    <property type="match status" value="1"/>
</dbReference>
<name>A0A7W8YCC2_9MICC</name>
<reference evidence="18 19" key="1">
    <citation type="submission" date="2020-08" db="EMBL/GenBank/DDBJ databases">
        <title>Sequencing the genomes of 1000 actinobacteria strains.</title>
        <authorList>
            <person name="Klenk H.-P."/>
        </authorList>
    </citation>
    <scope>NUCLEOTIDE SEQUENCE [LARGE SCALE GENOMIC DNA]</scope>
    <source>
        <strain evidence="18 19">DSM 23694</strain>
    </source>
</reference>
<evidence type="ECO:0000313" key="18">
    <source>
        <dbReference type="EMBL" id="MBB5598919.1"/>
    </source>
</evidence>
<evidence type="ECO:0000256" key="12">
    <source>
        <dbReference type="ARBA" id="ARBA00023136"/>
    </source>
</evidence>
<dbReference type="InterPro" id="IPR007037">
    <property type="entry name" value="SIP_rossman_dom"/>
</dbReference>
<dbReference type="GO" id="GO:0005886">
    <property type="term" value="C:plasma membrane"/>
    <property type="evidence" value="ECO:0007669"/>
    <property type="project" value="UniProtKB-SubCell"/>
</dbReference>
<keyword evidence="8" id="KW-0274">FAD</keyword>
<keyword evidence="4" id="KW-1003">Cell membrane</keyword>
<evidence type="ECO:0000256" key="3">
    <source>
        <dbReference type="ARBA" id="ARBA00022448"/>
    </source>
</evidence>
<dbReference type="PROSITE" id="PS51384">
    <property type="entry name" value="FAD_FR"/>
    <property type="match status" value="1"/>
</dbReference>
<accession>A0A7W8YCC2</accession>
<evidence type="ECO:0000256" key="11">
    <source>
        <dbReference type="ARBA" id="ARBA00023065"/>
    </source>
</evidence>
<evidence type="ECO:0000256" key="1">
    <source>
        <dbReference type="ARBA" id="ARBA00001974"/>
    </source>
</evidence>
<comment type="caution">
    <text evidence="18">The sequence shown here is derived from an EMBL/GenBank/DDBJ whole genome shotgun (WGS) entry which is preliminary data.</text>
</comment>
<keyword evidence="5" id="KW-0410">Iron transport</keyword>
<gene>
    <name evidence="18" type="ORF">BKA12_001999</name>
</gene>
<dbReference type="InterPro" id="IPR027417">
    <property type="entry name" value="P-loop_NTPase"/>
</dbReference>
<keyword evidence="12" id="KW-0472">Membrane</keyword>
<feature type="region of interest" description="Disordered" evidence="15">
    <location>
        <begin position="277"/>
        <end position="320"/>
    </location>
</feature>
<evidence type="ECO:0000256" key="2">
    <source>
        <dbReference type="ARBA" id="ARBA00004202"/>
    </source>
</evidence>
<evidence type="ECO:0000256" key="5">
    <source>
        <dbReference type="ARBA" id="ARBA00022496"/>
    </source>
</evidence>
<proteinExistence type="predicted"/>
<keyword evidence="19" id="KW-1185">Reference proteome</keyword>
<dbReference type="EMBL" id="JACHBL010000001">
    <property type="protein sequence ID" value="MBB5598919.1"/>
    <property type="molecule type" value="Genomic_DNA"/>
</dbReference>
<dbReference type="RefSeq" id="WP_183643296.1">
    <property type="nucleotide sequence ID" value="NZ_JACHBL010000001.1"/>
</dbReference>
<evidence type="ECO:0000256" key="13">
    <source>
        <dbReference type="ARBA" id="ARBA00023467"/>
    </source>
</evidence>
<dbReference type="GO" id="GO:0005524">
    <property type="term" value="F:ATP binding"/>
    <property type="evidence" value="ECO:0007669"/>
    <property type="project" value="UniProtKB-KW"/>
</dbReference>
<evidence type="ECO:0000256" key="8">
    <source>
        <dbReference type="ARBA" id="ARBA00022827"/>
    </source>
</evidence>
<keyword evidence="7" id="KW-0547">Nucleotide-binding</keyword>
<dbReference type="InterPro" id="IPR013113">
    <property type="entry name" value="SIP_FAD-bd"/>
</dbReference>
<dbReference type="PANTHER" id="PTHR42771:SF2">
    <property type="entry name" value="IRON(3+)-HYDROXAMATE IMPORT ATP-BINDING PROTEIN FHUC"/>
    <property type="match status" value="1"/>
</dbReference>
<dbReference type="InterPro" id="IPR003593">
    <property type="entry name" value="AAA+_ATPase"/>
</dbReference>
<dbReference type="GO" id="GO:0016887">
    <property type="term" value="F:ATP hydrolysis activity"/>
    <property type="evidence" value="ECO:0007669"/>
    <property type="project" value="InterPro"/>
</dbReference>
<dbReference type="InterPro" id="IPR039261">
    <property type="entry name" value="FNR_nucleotide-bd"/>
</dbReference>
<feature type="domain" description="FAD-binding FR-type" evidence="17">
    <location>
        <begin position="329"/>
        <end position="490"/>
    </location>
</feature>
<keyword evidence="11" id="KW-0406">Ion transport</keyword>
<feature type="domain" description="ABC transporter" evidence="16">
    <location>
        <begin position="4"/>
        <end position="240"/>
    </location>
</feature>
<evidence type="ECO:0000259" key="16">
    <source>
        <dbReference type="PROSITE" id="PS50893"/>
    </source>
</evidence>
<dbReference type="Proteomes" id="UP000523863">
    <property type="component" value="Unassembled WGS sequence"/>
</dbReference>
<protein>
    <recommendedName>
        <fullName evidence="14">Mycobactin import ATP-binding/permease protein IrtA</fullName>
    </recommendedName>
</protein>
<dbReference type="Pfam" id="PF00005">
    <property type="entry name" value="ABC_tran"/>
    <property type="match status" value="1"/>
</dbReference>